<proteinExistence type="predicted"/>
<feature type="region of interest" description="Disordered" evidence="1">
    <location>
        <begin position="1"/>
        <end position="31"/>
    </location>
</feature>
<dbReference type="EMBL" id="JAHHZF010000012">
    <property type="protein sequence ID" value="MBT9292162.1"/>
    <property type="molecule type" value="Genomic_DNA"/>
</dbReference>
<comment type="caution">
    <text evidence="2">The sequence shown here is derived from an EMBL/GenBank/DDBJ whole genome shotgun (WGS) entry which is preliminary data.</text>
</comment>
<reference evidence="2 3" key="1">
    <citation type="submission" date="2021-06" db="EMBL/GenBank/DDBJ databases">
        <authorList>
            <person name="Grouzdev D.S."/>
            <person name="Koziaeva V."/>
        </authorList>
    </citation>
    <scope>NUCLEOTIDE SEQUENCE [LARGE SCALE GENOMIC DNA]</scope>
    <source>
        <strain evidence="2 3">22</strain>
    </source>
</reference>
<dbReference type="Proteomes" id="UP000766595">
    <property type="component" value="Unassembled WGS sequence"/>
</dbReference>
<accession>A0A947DB22</accession>
<sequence>MFHSLLLTPDDLLQGAGYTDDPLPSRLDGEAETPVTRLGRRLRHAATILAVIGAEIDQRTRLLVAELVQ</sequence>
<dbReference type="AlphaFoldDB" id="A0A947DB22"/>
<protein>
    <submittedName>
        <fullName evidence="2">Uncharacterized protein</fullName>
    </submittedName>
</protein>
<evidence type="ECO:0000256" key="1">
    <source>
        <dbReference type="SAM" id="MobiDB-lite"/>
    </source>
</evidence>
<dbReference type="RefSeq" id="WP_261970683.1">
    <property type="nucleotide sequence ID" value="NZ_JAHHZF010000012.1"/>
</dbReference>
<evidence type="ECO:0000313" key="3">
    <source>
        <dbReference type="Proteomes" id="UP000766595"/>
    </source>
</evidence>
<evidence type="ECO:0000313" key="2">
    <source>
        <dbReference type="EMBL" id="MBT9292162.1"/>
    </source>
</evidence>
<keyword evidence="3" id="KW-1185">Reference proteome</keyword>
<gene>
    <name evidence="2" type="ORF">KL771_22045</name>
</gene>
<name>A0A947DB22_9HYPH</name>
<organism evidence="2 3">
    <name type="scientific">Prosthecodimorpha staleyi</name>
    <dbReference type="NCBI Taxonomy" id="2840188"/>
    <lineage>
        <taxon>Bacteria</taxon>
        <taxon>Pseudomonadati</taxon>
        <taxon>Pseudomonadota</taxon>
        <taxon>Alphaproteobacteria</taxon>
        <taxon>Hyphomicrobiales</taxon>
        <taxon>Ancalomicrobiaceae</taxon>
        <taxon>Prosthecodimorpha</taxon>
    </lineage>
</organism>